<reference evidence="1" key="1">
    <citation type="submission" date="2022-03" db="EMBL/GenBank/DDBJ databases">
        <authorList>
            <person name="Martin C."/>
        </authorList>
    </citation>
    <scope>NUCLEOTIDE SEQUENCE</scope>
</reference>
<accession>A0A8S4PCU9</accession>
<feature type="non-terminal residue" evidence="1">
    <location>
        <position position="217"/>
    </location>
</feature>
<proteinExistence type="predicted"/>
<dbReference type="PANTHER" id="PTHR16897">
    <property type="entry name" value="OS10G0105400 PROTEIN"/>
    <property type="match status" value="1"/>
</dbReference>
<sequence length="217" mass="23421">KRLNLKAGALYNIRVSAVNNAGLTTVHNTDGVKVDPTPPRMQYVRIGVSAGEMEDIIDGMVVSADNTGIQATWNAIDPESGIQYYHVAVGTSSSTTDVLDYHNMGPKTDGYLKNLTLGLFDPNIQGPLYYINVKAKNGAGQFSKNITSKPLKIIEADAPGIITDGVRGNPDVNEQQDKTTVTAHFEGFRSGFGYTRFEWAVGTGHGLDDIRPFSTKG</sequence>
<organism evidence="1 2">
    <name type="scientific">Owenia fusiformis</name>
    <name type="common">Polychaete worm</name>
    <dbReference type="NCBI Taxonomy" id="6347"/>
    <lineage>
        <taxon>Eukaryota</taxon>
        <taxon>Metazoa</taxon>
        <taxon>Spiralia</taxon>
        <taxon>Lophotrochozoa</taxon>
        <taxon>Annelida</taxon>
        <taxon>Polychaeta</taxon>
        <taxon>Sedentaria</taxon>
        <taxon>Canalipalpata</taxon>
        <taxon>Sabellida</taxon>
        <taxon>Oweniida</taxon>
        <taxon>Oweniidae</taxon>
        <taxon>Owenia</taxon>
    </lineage>
</organism>
<evidence type="ECO:0000313" key="1">
    <source>
        <dbReference type="EMBL" id="CAH1791080.1"/>
    </source>
</evidence>
<dbReference type="OrthoDB" id="6153326at2759"/>
<dbReference type="AlphaFoldDB" id="A0A8S4PCU9"/>
<dbReference type="PANTHER" id="PTHR16897:SF2">
    <property type="entry name" value="OS03G0226600 PROTEIN"/>
    <property type="match status" value="1"/>
</dbReference>
<protein>
    <submittedName>
        <fullName evidence="1">Uncharacterized protein</fullName>
    </submittedName>
</protein>
<evidence type="ECO:0000313" key="2">
    <source>
        <dbReference type="Proteomes" id="UP000749559"/>
    </source>
</evidence>
<name>A0A8S4PCU9_OWEFU</name>
<keyword evidence="2" id="KW-1185">Reference proteome</keyword>
<comment type="caution">
    <text evidence="1">The sequence shown here is derived from an EMBL/GenBank/DDBJ whole genome shotgun (WGS) entry which is preliminary data.</text>
</comment>
<dbReference type="InterPro" id="IPR013783">
    <property type="entry name" value="Ig-like_fold"/>
</dbReference>
<gene>
    <name evidence="1" type="ORF">OFUS_LOCUS16210</name>
</gene>
<dbReference type="SUPFAM" id="SSF49265">
    <property type="entry name" value="Fibronectin type III"/>
    <property type="match status" value="1"/>
</dbReference>
<feature type="non-terminal residue" evidence="1">
    <location>
        <position position="1"/>
    </location>
</feature>
<dbReference type="EMBL" id="CAIIXF020000008">
    <property type="protein sequence ID" value="CAH1791080.1"/>
    <property type="molecule type" value="Genomic_DNA"/>
</dbReference>
<dbReference type="Gene3D" id="2.60.40.10">
    <property type="entry name" value="Immunoglobulins"/>
    <property type="match status" value="1"/>
</dbReference>
<dbReference type="Proteomes" id="UP000749559">
    <property type="component" value="Unassembled WGS sequence"/>
</dbReference>
<dbReference type="InterPro" id="IPR036116">
    <property type="entry name" value="FN3_sf"/>
</dbReference>